<evidence type="ECO:0000256" key="2">
    <source>
        <dbReference type="ARBA" id="ARBA00022448"/>
    </source>
</evidence>
<feature type="transmembrane region" description="Helical" evidence="7">
    <location>
        <begin position="6"/>
        <end position="22"/>
    </location>
</feature>
<feature type="transmembrane region" description="Helical" evidence="7">
    <location>
        <begin position="59"/>
        <end position="81"/>
    </location>
</feature>
<keyword evidence="2" id="KW-0813">Transport</keyword>
<feature type="transmembrane region" description="Helical" evidence="7">
    <location>
        <begin position="279"/>
        <end position="301"/>
    </location>
</feature>
<dbReference type="AlphaFoldDB" id="A0A4P5PB02"/>
<proteinExistence type="predicted"/>
<dbReference type="GO" id="GO:0016020">
    <property type="term" value="C:membrane"/>
    <property type="evidence" value="ECO:0007669"/>
    <property type="project" value="UniProtKB-SubCell"/>
</dbReference>
<dbReference type="OrthoDB" id="3238334at2"/>
<comment type="subcellular location">
    <subcellularLocation>
        <location evidence="1">Membrane</location>
        <topology evidence="1">Multi-pass membrane protein</topology>
    </subcellularLocation>
</comment>
<evidence type="ECO:0000256" key="5">
    <source>
        <dbReference type="ARBA" id="ARBA00022989"/>
    </source>
</evidence>
<keyword evidence="6 7" id="KW-0472">Membrane</keyword>
<evidence type="ECO:0000256" key="3">
    <source>
        <dbReference type="ARBA" id="ARBA00022475"/>
    </source>
</evidence>
<name>A0A4P5PB02_9ENTE</name>
<keyword evidence="9" id="KW-1185">Reference proteome</keyword>
<evidence type="ECO:0000256" key="4">
    <source>
        <dbReference type="ARBA" id="ARBA00022692"/>
    </source>
</evidence>
<keyword evidence="5 7" id="KW-1133">Transmembrane helix</keyword>
<dbReference type="PANTHER" id="PTHR36838:SF3">
    <property type="entry name" value="TRANSPORTER AUXIN EFFLUX CARRIER EC FAMILY"/>
    <property type="match status" value="1"/>
</dbReference>
<accession>A0A4P5PB02</accession>
<feature type="transmembrane region" description="Helical" evidence="7">
    <location>
        <begin position="187"/>
        <end position="210"/>
    </location>
</feature>
<dbReference type="GO" id="GO:0055085">
    <property type="term" value="P:transmembrane transport"/>
    <property type="evidence" value="ECO:0007669"/>
    <property type="project" value="InterPro"/>
</dbReference>
<dbReference type="RefSeq" id="WP_146621907.1">
    <property type="nucleotide sequence ID" value="NZ_BJCC01000010.1"/>
</dbReference>
<feature type="transmembrane region" description="Helical" evidence="7">
    <location>
        <begin position="222"/>
        <end position="241"/>
    </location>
</feature>
<keyword evidence="4 7" id="KW-0812">Transmembrane</keyword>
<evidence type="ECO:0000313" key="8">
    <source>
        <dbReference type="EMBL" id="GCF93451.1"/>
    </source>
</evidence>
<sequence length="302" mass="32584">MVEILLNSVGLFLIVCLGYLTKRVNLLTKADGTALSMIIVTITLPSVVIINLADVAIQAQMLILILVGVVMNVILIVAGHVLSKKQTMVEREFLMYSVSGYNVGNFGLPFVQSFLPQAIPLMSLFDIGNSVMLAGGSNVLIESLSGYSKEVPSLKNIMRRLIRSVPFLCYLIMLILRGFSIDLPNEFLAMIQPIANANTFLSMFMIGLFLELRLPRADLTLVARLLGIKYAVGGILAGIIALLPLPLIVKVVLCLVSLGPLTTFGVINSVKAGMRAEVVGFTSSVSFLVSLPLMTAVLMVVL</sequence>
<feature type="transmembrane region" description="Helical" evidence="7">
    <location>
        <begin position="247"/>
        <end position="267"/>
    </location>
</feature>
<dbReference type="Pfam" id="PF03547">
    <property type="entry name" value="Mem_trans"/>
    <property type="match status" value="1"/>
</dbReference>
<gene>
    <name evidence="8" type="ORF">NRIC_13420</name>
</gene>
<dbReference type="EMBL" id="BJCC01000010">
    <property type="protein sequence ID" value="GCF93451.1"/>
    <property type="molecule type" value="Genomic_DNA"/>
</dbReference>
<reference evidence="9" key="1">
    <citation type="submission" date="2019-02" db="EMBL/GenBank/DDBJ databases">
        <title>Draft genome sequence of Enterococcus sp. Gos25-1.</title>
        <authorList>
            <person name="Tanaka N."/>
            <person name="Shiwa Y."/>
            <person name="Fujita N."/>
        </authorList>
    </citation>
    <scope>NUCLEOTIDE SEQUENCE [LARGE SCALE GENOMIC DNA]</scope>
    <source>
        <strain evidence="9">Gos25-1</strain>
    </source>
</reference>
<evidence type="ECO:0000256" key="6">
    <source>
        <dbReference type="ARBA" id="ARBA00023136"/>
    </source>
</evidence>
<protein>
    <submittedName>
        <fullName evidence="8">Permease</fullName>
    </submittedName>
</protein>
<comment type="caution">
    <text evidence="8">The sequence shown here is derived from an EMBL/GenBank/DDBJ whole genome shotgun (WGS) entry which is preliminary data.</text>
</comment>
<dbReference type="PANTHER" id="PTHR36838">
    <property type="entry name" value="AUXIN EFFLUX CARRIER FAMILY PROTEIN"/>
    <property type="match status" value="1"/>
</dbReference>
<organism evidence="8 9">
    <name type="scientific">Enterococcus florum</name>
    <dbReference type="NCBI Taxonomy" id="2480627"/>
    <lineage>
        <taxon>Bacteria</taxon>
        <taxon>Bacillati</taxon>
        <taxon>Bacillota</taxon>
        <taxon>Bacilli</taxon>
        <taxon>Lactobacillales</taxon>
        <taxon>Enterococcaceae</taxon>
        <taxon>Enterococcus</taxon>
    </lineage>
</organism>
<dbReference type="Proteomes" id="UP000290567">
    <property type="component" value="Unassembled WGS sequence"/>
</dbReference>
<evidence type="ECO:0000256" key="7">
    <source>
        <dbReference type="SAM" id="Phobius"/>
    </source>
</evidence>
<evidence type="ECO:0000256" key="1">
    <source>
        <dbReference type="ARBA" id="ARBA00004141"/>
    </source>
</evidence>
<evidence type="ECO:0000313" key="9">
    <source>
        <dbReference type="Proteomes" id="UP000290567"/>
    </source>
</evidence>
<dbReference type="InterPro" id="IPR004776">
    <property type="entry name" value="Mem_transp_PIN-like"/>
</dbReference>
<feature type="transmembrane region" description="Helical" evidence="7">
    <location>
        <begin position="34"/>
        <end position="53"/>
    </location>
</feature>
<keyword evidence="3" id="KW-1003">Cell membrane</keyword>
<feature type="transmembrane region" description="Helical" evidence="7">
    <location>
        <begin position="161"/>
        <end position="181"/>
    </location>
</feature>